<sequence length="310" mass="33302">MPQRPTARPRPVRRALLLLAFLAPPAAAQGVGDGVLLPARTLAAAVEYDLERWDEYWEGTLLRRNENIGTLTTRRARLWTGYGLTDRVTLVASLPYVRTDASDGVLRGMSGFQDLNVAVKLRVLQAGLGGRATLRGLVVAGAGAPTTDYTPDFLPMSIGLGSRTAQARGTLRVEGRNGWFADGSAGHTWRSTVHLDRPAYYTDGQLVLSDEVAMPDVFDYVVSAGWRGRGLAVPVSLVGQRTLGGGDIRRQDMPFVSNRMDFTRVAARVAYALPVFSALSVSGGAARTVAGRNVGRATTLTGGVAYARRF</sequence>
<reference evidence="2" key="1">
    <citation type="submission" date="2022-08" db="EMBL/GenBank/DDBJ databases">
        <title>Draft genome sequencing of Roseisolibacter agri AW1220.</title>
        <authorList>
            <person name="Tobiishi Y."/>
            <person name="Tonouchi A."/>
        </authorList>
    </citation>
    <scope>NUCLEOTIDE SEQUENCE</scope>
    <source>
        <strain evidence="2">AW1220</strain>
    </source>
</reference>
<dbReference type="AlphaFoldDB" id="A0AA37QK29"/>
<dbReference type="RefSeq" id="WP_284352750.1">
    <property type="nucleotide sequence ID" value="NZ_BRXS01000009.1"/>
</dbReference>
<keyword evidence="1" id="KW-0732">Signal</keyword>
<dbReference type="EMBL" id="BRXS01000009">
    <property type="protein sequence ID" value="GLC28353.1"/>
    <property type="molecule type" value="Genomic_DNA"/>
</dbReference>
<evidence type="ECO:0000313" key="2">
    <source>
        <dbReference type="EMBL" id="GLC28353.1"/>
    </source>
</evidence>
<organism evidence="2 3">
    <name type="scientific">Roseisolibacter agri</name>
    <dbReference type="NCBI Taxonomy" id="2014610"/>
    <lineage>
        <taxon>Bacteria</taxon>
        <taxon>Pseudomonadati</taxon>
        <taxon>Gemmatimonadota</taxon>
        <taxon>Gemmatimonadia</taxon>
        <taxon>Gemmatimonadales</taxon>
        <taxon>Gemmatimonadaceae</taxon>
        <taxon>Roseisolibacter</taxon>
    </lineage>
</organism>
<evidence type="ECO:0008006" key="4">
    <source>
        <dbReference type="Google" id="ProtNLM"/>
    </source>
</evidence>
<accession>A0AA37QK29</accession>
<protein>
    <recommendedName>
        <fullName evidence="4">MetA-pathway of phenol degradation</fullName>
    </recommendedName>
</protein>
<evidence type="ECO:0000313" key="3">
    <source>
        <dbReference type="Proteomes" id="UP001161325"/>
    </source>
</evidence>
<comment type="caution">
    <text evidence="2">The sequence shown here is derived from an EMBL/GenBank/DDBJ whole genome shotgun (WGS) entry which is preliminary data.</text>
</comment>
<keyword evidence="3" id="KW-1185">Reference proteome</keyword>
<proteinExistence type="predicted"/>
<dbReference type="Proteomes" id="UP001161325">
    <property type="component" value="Unassembled WGS sequence"/>
</dbReference>
<evidence type="ECO:0000256" key="1">
    <source>
        <dbReference type="SAM" id="SignalP"/>
    </source>
</evidence>
<name>A0AA37QK29_9BACT</name>
<gene>
    <name evidence="2" type="ORF">rosag_48660</name>
</gene>
<feature type="signal peptide" evidence="1">
    <location>
        <begin position="1"/>
        <end position="28"/>
    </location>
</feature>
<feature type="chain" id="PRO_5041280993" description="MetA-pathway of phenol degradation" evidence="1">
    <location>
        <begin position="29"/>
        <end position="310"/>
    </location>
</feature>